<dbReference type="EC" id="1.3.99.16" evidence="2"/>
<comment type="caution">
    <text evidence="2">The sequence shown here is derived from an EMBL/GenBank/DDBJ whole genome shotgun (WGS) entry which is preliminary data.</text>
</comment>
<reference evidence="2 3" key="1">
    <citation type="submission" date="2020-08" db="EMBL/GenBank/DDBJ databases">
        <title>Genomic Encyclopedia of Type Strains, Phase IV (KMG-IV): sequencing the most valuable type-strain genomes for metagenomic binning, comparative biology and taxonomic classification.</title>
        <authorList>
            <person name="Goeker M."/>
        </authorList>
    </citation>
    <scope>NUCLEOTIDE SEQUENCE [LARGE SCALE GENOMIC DNA]</scope>
    <source>
        <strain evidence="2 3">DSM 103737</strain>
    </source>
</reference>
<keyword evidence="3" id="KW-1185">Reference proteome</keyword>
<dbReference type="InterPro" id="IPR006311">
    <property type="entry name" value="TAT_signal"/>
</dbReference>
<dbReference type="InterPro" id="IPR012368">
    <property type="entry name" value="OxRdtase_Mopterin-bd_su_IorB"/>
</dbReference>
<dbReference type="AlphaFoldDB" id="A0A840C619"/>
<dbReference type="Gene3D" id="3.90.1170.50">
    <property type="entry name" value="Aldehyde oxidase/xanthine dehydrogenase, a/b hammerhead"/>
    <property type="match status" value="1"/>
</dbReference>
<proteinExistence type="predicted"/>
<organism evidence="2 3">
    <name type="scientific">Chelatococcus caeni</name>
    <dbReference type="NCBI Taxonomy" id="1348468"/>
    <lineage>
        <taxon>Bacteria</taxon>
        <taxon>Pseudomonadati</taxon>
        <taxon>Pseudomonadota</taxon>
        <taxon>Alphaproteobacteria</taxon>
        <taxon>Hyphomicrobiales</taxon>
        <taxon>Chelatococcaceae</taxon>
        <taxon>Chelatococcus</taxon>
    </lineage>
</organism>
<dbReference type="SUPFAM" id="SSF56003">
    <property type="entry name" value="Molybdenum cofactor-binding domain"/>
    <property type="match status" value="2"/>
</dbReference>
<dbReference type="PROSITE" id="PS51318">
    <property type="entry name" value="TAT"/>
    <property type="match status" value="1"/>
</dbReference>
<dbReference type="InterPro" id="IPR037165">
    <property type="entry name" value="AldOxase/xan_DH_Mopterin-bd_sf"/>
</dbReference>
<evidence type="ECO:0000313" key="2">
    <source>
        <dbReference type="EMBL" id="MBB4018346.1"/>
    </source>
</evidence>
<keyword evidence="2" id="KW-0560">Oxidoreductase</keyword>
<dbReference type="Gene3D" id="3.30.365.10">
    <property type="entry name" value="Aldehyde oxidase/xanthine dehydrogenase, molybdopterin binding domain"/>
    <property type="match status" value="5"/>
</dbReference>
<dbReference type="RefSeq" id="WP_183317334.1">
    <property type="nucleotide sequence ID" value="NZ_JACIEN010000004.1"/>
</dbReference>
<dbReference type="GO" id="GO:0047121">
    <property type="term" value="F:isoquinoline 1-oxidoreductase activity"/>
    <property type="evidence" value="ECO:0007669"/>
    <property type="project" value="UniProtKB-EC"/>
</dbReference>
<dbReference type="Pfam" id="PF20256">
    <property type="entry name" value="MoCoBD_2"/>
    <property type="match status" value="2"/>
</dbReference>
<dbReference type="InterPro" id="IPR000674">
    <property type="entry name" value="Ald_Oxase/Xan_DH_a/b"/>
</dbReference>
<feature type="domain" description="Aldehyde oxidase/xanthine dehydrogenase a/b hammerhead" evidence="1">
    <location>
        <begin position="217"/>
        <end position="295"/>
    </location>
</feature>
<dbReference type="EMBL" id="JACIEN010000004">
    <property type="protein sequence ID" value="MBB4018346.1"/>
    <property type="molecule type" value="Genomic_DNA"/>
</dbReference>
<dbReference type="InterPro" id="IPR052516">
    <property type="entry name" value="N-heterocyclic_Hydroxylase"/>
</dbReference>
<protein>
    <submittedName>
        <fullName evidence="2">Isoquinoline 1-oxidoreductase beta subunit</fullName>
        <ecNumber evidence="2">1.3.99.16</ecNumber>
    </submittedName>
</protein>
<dbReference type="PANTHER" id="PTHR47495:SF2">
    <property type="entry name" value="ALDEHYDE DEHYDROGENASE"/>
    <property type="match status" value="1"/>
</dbReference>
<dbReference type="InterPro" id="IPR046867">
    <property type="entry name" value="AldOxase/xan_DH_MoCoBD2"/>
</dbReference>
<evidence type="ECO:0000313" key="3">
    <source>
        <dbReference type="Proteomes" id="UP000577362"/>
    </source>
</evidence>
<dbReference type="SMART" id="SM01008">
    <property type="entry name" value="Ald_Xan_dh_C"/>
    <property type="match status" value="1"/>
</dbReference>
<gene>
    <name evidence="2" type="ORF">GGR16_003393</name>
</gene>
<dbReference type="PIRSF" id="PIRSF036389">
    <property type="entry name" value="IOR_B"/>
    <property type="match status" value="1"/>
</dbReference>
<sequence length="725" mass="76038">MRFFAPPVPSPALSRRRFLVLSGAAGAGLTLGLPAVRAAAQPAAAAGEAPFAAYLRIAPDNTVTVLSAHLEMGQGAYSGVATLVAEELGAAPAQIRVDGAAGNPKLYGNLAWGGAMQGTGGSTAMTSSFERYRRAGATARAMLVAAAADQWGVPAGEITVEGGVISHASGRRATFGELAESAARLPVPAEVSLKDPKDWTLIGSETFRRVDSADKSTGRQAYTIDVRLPGMLTAVVAHPPRFGGTVRSFDATAAKAVKGVVDVVQISRGVAVIAEHTWAAMKGREALTVEWNLEAAEGRGSAELMAEYKRLAAEPPTAVADRRGDAGAAFAGAARVVEATYEFPYLAHAALEPLDAVARREGDVLEVWGGHQMPDLYQAMAAEIAGVSPENVRLHVMMTGGGFGRRATPDADVIVEAVECAKAIGWRAPVKVLWTREDDMAGGRYRPMYLHAVRAAIDANGNPLAWQHRIVGQSIVANTPFAALIKDGVDVTSVEGVSGTPYAIPNFTAELTTTSNGVPVLWWRSVGHTHTAYAMETMIDALAKAAERDPVEYRRALLKDHPRHLRVLDLAAEKAGWSEPLTPGRFRGVAVHESFSTVVAEVAEIAVDDKGGFRVERVVCAVDCGVAINPDQIRAQMEGGIGFGLGAVLHSQITLTEGEVDQGNFDTYEVLRFSEMPRVEVHIVPSTAPPTGAGEPGVPPIGPAVANALAAAGRAVNVLPLAQGA</sequence>
<dbReference type="Proteomes" id="UP000577362">
    <property type="component" value="Unassembled WGS sequence"/>
</dbReference>
<name>A0A840C619_9HYPH</name>
<dbReference type="InterPro" id="IPR008274">
    <property type="entry name" value="AldOxase/xan_DH_MoCoBD1"/>
</dbReference>
<dbReference type="PANTHER" id="PTHR47495">
    <property type="entry name" value="ALDEHYDE DEHYDROGENASE"/>
    <property type="match status" value="1"/>
</dbReference>
<dbReference type="Pfam" id="PF02738">
    <property type="entry name" value="MoCoBD_1"/>
    <property type="match status" value="1"/>
</dbReference>
<accession>A0A840C619</accession>
<evidence type="ECO:0000259" key="1">
    <source>
        <dbReference type="SMART" id="SM01008"/>
    </source>
</evidence>